<keyword evidence="2" id="KW-0812">Transmembrane</keyword>
<dbReference type="SUPFAM" id="SSF53474">
    <property type="entry name" value="alpha/beta-Hydrolases"/>
    <property type="match status" value="1"/>
</dbReference>
<dbReference type="InterPro" id="IPR049492">
    <property type="entry name" value="BD-FAE-like_dom"/>
</dbReference>
<evidence type="ECO:0000256" key="1">
    <source>
        <dbReference type="ARBA" id="ARBA00022801"/>
    </source>
</evidence>
<accession>A0ABY2FU38</accession>
<keyword evidence="5" id="KW-1185">Reference proteome</keyword>
<protein>
    <submittedName>
        <fullName evidence="4">Acetyl esterase/lipase</fullName>
    </submittedName>
</protein>
<keyword evidence="1" id="KW-0378">Hydrolase</keyword>
<dbReference type="Gene3D" id="3.40.50.1820">
    <property type="entry name" value="alpha/beta hydrolase"/>
    <property type="match status" value="1"/>
</dbReference>
<dbReference type="InterPro" id="IPR029058">
    <property type="entry name" value="AB_hydrolase_fold"/>
</dbReference>
<dbReference type="Pfam" id="PF20434">
    <property type="entry name" value="BD-FAE"/>
    <property type="match status" value="1"/>
</dbReference>
<feature type="transmembrane region" description="Helical" evidence="2">
    <location>
        <begin position="38"/>
        <end position="55"/>
    </location>
</feature>
<keyword evidence="2" id="KW-0472">Membrane</keyword>
<dbReference type="RefSeq" id="WP_228429216.1">
    <property type="nucleotide sequence ID" value="NZ_SOQW01000003.1"/>
</dbReference>
<evidence type="ECO:0000256" key="2">
    <source>
        <dbReference type="SAM" id="Phobius"/>
    </source>
</evidence>
<evidence type="ECO:0000313" key="5">
    <source>
        <dbReference type="Proteomes" id="UP000295709"/>
    </source>
</evidence>
<gene>
    <name evidence="4" type="ORF">BCF50_3107</name>
</gene>
<dbReference type="Proteomes" id="UP000295709">
    <property type="component" value="Unassembled WGS sequence"/>
</dbReference>
<feature type="domain" description="BD-FAE-like" evidence="3">
    <location>
        <begin position="84"/>
        <end position="277"/>
    </location>
</feature>
<dbReference type="EMBL" id="SOQW01000003">
    <property type="protein sequence ID" value="TDX91965.1"/>
    <property type="molecule type" value="Genomic_DNA"/>
</dbReference>
<dbReference type="PANTHER" id="PTHR48081:SF33">
    <property type="entry name" value="KYNURENINE FORMAMIDASE"/>
    <property type="match status" value="1"/>
</dbReference>
<proteinExistence type="predicted"/>
<keyword evidence="2" id="KW-1133">Transmembrane helix</keyword>
<comment type="caution">
    <text evidence="4">The sequence shown here is derived from an EMBL/GenBank/DDBJ whole genome shotgun (WGS) entry which is preliminary data.</text>
</comment>
<reference evidence="4 5" key="1">
    <citation type="submission" date="2019-03" db="EMBL/GenBank/DDBJ databases">
        <title>Genomic Encyclopedia of Archaeal and Bacterial Type Strains, Phase II (KMG-II): from individual species to whole genera.</title>
        <authorList>
            <person name="Goeker M."/>
        </authorList>
    </citation>
    <scope>NUCLEOTIDE SEQUENCE [LARGE SCALE GENOMIC DNA]</scope>
    <source>
        <strain evidence="4 5">DSM 15235</strain>
    </source>
</reference>
<name>A0ABY2FU38_9FLAO</name>
<organism evidence="4 5">
    <name type="scientific">Chryseobacterium daecheongense</name>
    <dbReference type="NCBI Taxonomy" id="192389"/>
    <lineage>
        <taxon>Bacteria</taxon>
        <taxon>Pseudomonadati</taxon>
        <taxon>Bacteroidota</taxon>
        <taxon>Flavobacteriia</taxon>
        <taxon>Flavobacteriales</taxon>
        <taxon>Weeksellaceae</taxon>
        <taxon>Chryseobacterium group</taxon>
        <taxon>Chryseobacterium</taxon>
    </lineage>
</organism>
<dbReference type="PANTHER" id="PTHR48081">
    <property type="entry name" value="AB HYDROLASE SUPERFAMILY PROTEIN C4A8.06C"/>
    <property type="match status" value="1"/>
</dbReference>
<sequence>MTLKTEQDKKQSFLHIFIFVRKLAEQSVSFFTFMMMRFLRFIFGFLFIAAMMMSCKKKTIEIDKRVHFENQVNISYGKDPEQTMDLYIPNDGKEIKNVFLIVHGGGWRGGDKSILSSFIFSLMKKFPDCIFANINYRLASSSRYALPNQTEDIHQAILFLERKLQYKFDVILLGNSAGGHLSMLYAYQYDQDKKIKAVINIVGPSDLSDSNFKNYEDYSFVENHLVDPEILSDTISMNELASPVHWIRKTSAPTLSFYGMKDAIIPSSQKAILDSTLDQHQVPRQSFEFNGNHVEWLKEPHSAFLINHISEFINLLDQK</sequence>
<evidence type="ECO:0000313" key="4">
    <source>
        <dbReference type="EMBL" id="TDX91965.1"/>
    </source>
</evidence>
<evidence type="ECO:0000259" key="3">
    <source>
        <dbReference type="Pfam" id="PF20434"/>
    </source>
</evidence>
<dbReference type="InterPro" id="IPR050300">
    <property type="entry name" value="GDXG_lipolytic_enzyme"/>
</dbReference>